<evidence type="ECO:0000313" key="9">
    <source>
        <dbReference type="EMBL" id="PHT46166.1"/>
    </source>
</evidence>
<reference evidence="9 10" key="1">
    <citation type="journal article" date="2017" name="Genome Biol.">
        <title>New reference genome sequences of hot pepper reveal the massive evolution of plant disease-resistance genes by retroduplication.</title>
        <authorList>
            <person name="Kim S."/>
            <person name="Park J."/>
            <person name="Yeom S.I."/>
            <person name="Kim Y.M."/>
            <person name="Seo E."/>
            <person name="Kim K.T."/>
            <person name="Kim M.S."/>
            <person name="Lee J.M."/>
            <person name="Cheong K."/>
            <person name="Shin H.S."/>
            <person name="Kim S.B."/>
            <person name="Han K."/>
            <person name="Lee J."/>
            <person name="Park M."/>
            <person name="Lee H.A."/>
            <person name="Lee H.Y."/>
            <person name="Lee Y."/>
            <person name="Oh S."/>
            <person name="Lee J.H."/>
            <person name="Choi E."/>
            <person name="Choi E."/>
            <person name="Lee S.E."/>
            <person name="Jeon J."/>
            <person name="Kim H."/>
            <person name="Choi G."/>
            <person name="Song H."/>
            <person name="Lee J."/>
            <person name="Lee S.C."/>
            <person name="Kwon J.K."/>
            <person name="Lee H.Y."/>
            <person name="Koo N."/>
            <person name="Hong Y."/>
            <person name="Kim R.W."/>
            <person name="Kang W.H."/>
            <person name="Huh J.H."/>
            <person name="Kang B.C."/>
            <person name="Yang T.J."/>
            <person name="Lee Y.H."/>
            <person name="Bennetzen J.L."/>
            <person name="Choi D."/>
        </authorList>
    </citation>
    <scope>NUCLEOTIDE SEQUENCE [LARGE SCALE GENOMIC DNA]</scope>
    <source>
        <strain evidence="10">cv. PBC81</strain>
    </source>
</reference>
<dbReference type="GO" id="GO:0048608">
    <property type="term" value="P:reproductive structure development"/>
    <property type="evidence" value="ECO:0007669"/>
    <property type="project" value="UniProtKB-ARBA"/>
</dbReference>
<protein>
    <recommendedName>
        <fullName evidence="11">Oleosin</fullName>
    </recommendedName>
</protein>
<evidence type="ECO:0000256" key="5">
    <source>
        <dbReference type="ARBA" id="ARBA00022692"/>
    </source>
</evidence>
<dbReference type="Proteomes" id="UP000224567">
    <property type="component" value="Unassembled WGS sequence"/>
</dbReference>
<evidence type="ECO:0008006" key="11">
    <source>
        <dbReference type="Google" id="ProtNLM"/>
    </source>
</evidence>
<organism evidence="9 10">
    <name type="scientific">Capsicum baccatum</name>
    <name type="common">Peruvian pepper</name>
    <dbReference type="NCBI Taxonomy" id="33114"/>
    <lineage>
        <taxon>Eukaryota</taxon>
        <taxon>Viridiplantae</taxon>
        <taxon>Streptophyta</taxon>
        <taxon>Embryophyta</taxon>
        <taxon>Tracheophyta</taxon>
        <taxon>Spermatophyta</taxon>
        <taxon>Magnoliopsida</taxon>
        <taxon>eudicotyledons</taxon>
        <taxon>Gunneridae</taxon>
        <taxon>Pentapetalae</taxon>
        <taxon>asterids</taxon>
        <taxon>lamiids</taxon>
        <taxon>Solanales</taxon>
        <taxon>Solanaceae</taxon>
        <taxon>Solanoideae</taxon>
        <taxon>Capsiceae</taxon>
        <taxon>Capsicum</taxon>
    </lineage>
</organism>
<dbReference type="GO" id="GO:0012511">
    <property type="term" value="C:monolayer-surrounded lipid storage body"/>
    <property type="evidence" value="ECO:0007669"/>
    <property type="project" value="InterPro"/>
</dbReference>
<dbReference type="PANTHER" id="PTHR33203:SF4">
    <property type="entry name" value="F27J15.22"/>
    <property type="match status" value="1"/>
</dbReference>
<dbReference type="Pfam" id="PF01277">
    <property type="entry name" value="Oleosin"/>
    <property type="match status" value="1"/>
</dbReference>
<evidence type="ECO:0000313" key="10">
    <source>
        <dbReference type="Proteomes" id="UP000224567"/>
    </source>
</evidence>
<dbReference type="GO" id="GO:0019915">
    <property type="term" value="P:lipid storage"/>
    <property type="evidence" value="ECO:0007669"/>
    <property type="project" value="TreeGrafter"/>
</dbReference>
<comment type="similarity">
    <text evidence="3">Belongs to the oleosin family.</text>
</comment>
<feature type="transmembrane region" description="Helical" evidence="8">
    <location>
        <begin position="69"/>
        <end position="88"/>
    </location>
</feature>
<evidence type="ECO:0000256" key="7">
    <source>
        <dbReference type="ARBA" id="ARBA00023136"/>
    </source>
</evidence>
<keyword evidence="4" id="KW-0551">Lipid droplet</keyword>
<dbReference type="GO" id="GO:0016020">
    <property type="term" value="C:membrane"/>
    <property type="evidence" value="ECO:0007669"/>
    <property type="project" value="UniProtKB-SubCell"/>
</dbReference>
<keyword evidence="6 8" id="KW-1133">Transmembrane helix</keyword>
<feature type="transmembrane region" description="Helical" evidence="8">
    <location>
        <begin position="94"/>
        <end position="119"/>
    </location>
</feature>
<evidence type="ECO:0000256" key="6">
    <source>
        <dbReference type="ARBA" id="ARBA00022989"/>
    </source>
</evidence>
<dbReference type="EMBL" id="MLFT02000006">
    <property type="protein sequence ID" value="PHT46166.1"/>
    <property type="molecule type" value="Genomic_DNA"/>
</dbReference>
<evidence type="ECO:0000256" key="1">
    <source>
        <dbReference type="ARBA" id="ARBA00004141"/>
    </source>
</evidence>
<keyword evidence="10" id="KW-1185">Reference proteome</keyword>
<accession>A0A2G2WLQ9</accession>
<evidence type="ECO:0000256" key="8">
    <source>
        <dbReference type="SAM" id="Phobius"/>
    </source>
</evidence>
<evidence type="ECO:0000256" key="3">
    <source>
        <dbReference type="ARBA" id="ARBA00010858"/>
    </source>
</evidence>
<evidence type="ECO:0000256" key="2">
    <source>
        <dbReference type="ARBA" id="ARBA00004502"/>
    </source>
</evidence>
<comment type="subcellular location">
    <subcellularLocation>
        <location evidence="2">Lipid droplet</location>
    </subcellularLocation>
    <subcellularLocation>
        <location evidence="1">Membrane</location>
        <topology evidence="1">Multi-pass membrane protein</topology>
    </subcellularLocation>
</comment>
<dbReference type="STRING" id="33114.A0A2G2WLQ9"/>
<dbReference type="InterPro" id="IPR000136">
    <property type="entry name" value="Oleosin"/>
</dbReference>
<keyword evidence="5 8" id="KW-0812">Transmembrane</keyword>
<dbReference type="PANTHER" id="PTHR33203">
    <property type="entry name" value="OLEOSIN"/>
    <property type="match status" value="1"/>
</dbReference>
<keyword evidence="7 8" id="KW-0472">Membrane</keyword>
<dbReference type="AlphaFoldDB" id="A0A2G2WLQ9"/>
<gene>
    <name evidence="9" type="ORF">CQW23_15324</name>
</gene>
<dbReference type="GO" id="GO:0009791">
    <property type="term" value="P:post-embryonic development"/>
    <property type="evidence" value="ECO:0007669"/>
    <property type="project" value="UniProtKB-ARBA"/>
</dbReference>
<feature type="transmembrane region" description="Helical" evidence="8">
    <location>
        <begin position="45"/>
        <end position="62"/>
    </location>
</feature>
<sequence>MAGRPPNYFNNNTQSRPSLRSIHTSHVPSFLRKLLQPHVPNSNQLMGFLALVISGGILLLLSGVTLTTVVLGLIFFTPLIIISSPIWIPIGALLFITVAGFLSLFGFGASTVAAFTWVYRYFKRSNRTEVDSSDSNVKDYTRAFGGYLQGKVKDTAPAMVRHKLDGPSDRPSHVDQDEATALVATVSASVRHSLDGPLSWPSHLGQKRELLPWLRWSVADSTVRRIVRRTWAVPTTLSKTTITSHPDVEFGRNWYR</sequence>
<comment type="caution">
    <text evidence="9">The sequence shown here is derived from an EMBL/GenBank/DDBJ whole genome shotgun (WGS) entry which is preliminary data.</text>
</comment>
<reference evidence="10" key="2">
    <citation type="journal article" date="2017" name="J. Anim. Genet.">
        <title>Multiple reference genome sequences of hot pepper reveal the massive evolution of plant disease resistance genes by retroduplication.</title>
        <authorList>
            <person name="Kim S."/>
            <person name="Park J."/>
            <person name="Yeom S.-I."/>
            <person name="Kim Y.-M."/>
            <person name="Seo E."/>
            <person name="Kim K.-T."/>
            <person name="Kim M.-S."/>
            <person name="Lee J.M."/>
            <person name="Cheong K."/>
            <person name="Shin H.-S."/>
            <person name="Kim S.-B."/>
            <person name="Han K."/>
            <person name="Lee J."/>
            <person name="Park M."/>
            <person name="Lee H.-A."/>
            <person name="Lee H.-Y."/>
            <person name="Lee Y."/>
            <person name="Oh S."/>
            <person name="Lee J.H."/>
            <person name="Choi E."/>
            <person name="Choi E."/>
            <person name="Lee S.E."/>
            <person name="Jeon J."/>
            <person name="Kim H."/>
            <person name="Choi G."/>
            <person name="Song H."/>
            <person name="Lee J."/>
            <person name="Lee S.-C."/>
            <person name="Kwon J.-K."/>
            <person name="Lee H.-Y."/>
            <person name="Koo N."/>
            <person name="Hong Y."/>
            <person name="Kim R.W."/>
            <person name="Kang W.-H."/>
            <person name="Huh J.H."/>
            <person name="Kang B.-C."/>
            <person name="Yang T.-J."/>
            <person name="Lee Y.-H."/>
            <person name="Bennetzen J.L."/>
            <person name="Choi D."/>
        </authorList>
    </citation>
    <scope>NUCLEOTIDE SEQUENCE [LARGE SCALE GENOMIC DNA]</scope>
    <source>
        <strain evidence="10">cv. PBC81</strain>
    </source>
</reference>
<name>A0A2G2WLQ9_CAPBA</name>
<evidence type="ECO:0000256" key="4">
    <source>
        <dbReference type="ARBA" id="ARBA00022677"/>
    </source>
</evidence>
<dbReference type="OrthoDB" id="1304562at2759"/>
<proteinExistence type="inferred from homology"/>